<dbReference type="EnsemblPlants" id="AET4Gv20510500.1">
    <property type="protein sequence ID" value="AET4Gv20510500.1"/>
    <property type="gene ID" value="AET4Gv20510500"/>
</dbReference>
<reference evidence="7" key="4">
    <citation type="submission" date="2019-03" db="UniProtKB">
        <authorList>
            <consortium name="EnsemblPlants"/>
        </authorList>
    </citation>
    <scope>IDENTIFICATION</scope>
</reference>
<evidence type="ECO:0000256" key="3">
    <source>
        <dbReference type="ARBA" id="ARBA00022692"/>
    </source>
</evidence>
<dbReference type="Pfam" id="PF01679">
    <property type="entry name" value="Pmp3"/>
    <property type="match status" value="1"/>
</dbReference>
<evidence type="ECO:0000256" key="4">
    <source>
        <dbReference type="ARBA" id="ARBA00022989"/>
    </source>
</evidence>
<dbReference type="OrthoDB" id="619526at2759"/>
<reference evidence="7" key="3">
    <citation type="journal article" date="2017" name="Nature">
        <title>Genome sequence of the progenitor of the wheat D genome Aegilops tauschii.</title>
        <authorList>
            <person name="Luo M.C."/>
            <person name="Gu Y.Q."/>
            <person name="Puiu D."/>
            <person name="Wang H."/>
            <person name="Twardziok S.O."/>
            <person name="Deal K.R."/>
            <person name="Huo N."/>
            <person name="Zhu T."/>
            <person name="Wang L."/>
            <person name="Wang Y."/>
            <person name="McGuire P.E."/>
            <person name="Liu S."/>
            <person name="Long H."/>
            <person name="Ramasamy R.K."/>
            <person name="Rodriguez J.C."/>
            <person name="Van S.L."/>
            <person name="Yuan L."/>
            <person name="Wang Z."/>
            <person name="Xia Z."/>
            <person name="Xiao L."/>
            <person name="Anderson O.D."/>
            <person name="Ouyang S."/>
            <person name="Liang Y."/>
            <person name="Zimin A.V."/>
            <person name="Pertea G."/>
            <person name="Qi P."/>
            <person name="Bennetzen J.L."/>
            <person name="Dai X."/>
            <person name="Dawson M.W."/>
            <person name="Muller H.G."/>
            <person name="Kugler K."/>
            <person name="Rivarola-Duarte L."/>
            <person name="Spannagl M."/>
            <person name="Mayer K.F.X."/>
            <person name="Lu F.H."/>
            <person name="Bevan M.W."/>
            <person name="Leroy P."/>
            <person name="Li P."/>
            <person name="You F.M."/>
            <person name="Sun Q."/>
            <person name="Liu Z."/>
            <person name="Lyons E."/>
            <person name="Wicker T."/>
            <person name="Salzberg S.L."/>
            <person name="Devos K.M."/>
            <person name="Dvorak J."/>
        </authorList>
    </citation>
    <scope>NUCLEOTIDE SEQUENCE [LARGE SCALE GENOMIC DNA]</scope>
    <source>
        <strain evidence="7">cv. AL8/78</strain>
    </source>
</reference>
<organism evidence="7 8">
    <name type="scientific">Aegilops tauschii subsp. strangulata</name>
    <name type="common">Goatgrass</name>
    <dbReference type="NCBI Taxonomy" id="200361"/>
    <lineage>
        <taxon>Eukaryota</taxon>
        <taxon>Viridiplantae</taxon>
        <taxon>Streptophyta</taxon>
        <taxon>Embryophyta</taxon>
        <taxon>Tracheophyta</taxon>
        <taxon>Spermatophyta</taxon>
        <taxon>Magnoliopsida</taxon>
        <taxon>Liliopsida</taxon>
        <taxon>Poales</taxon>
        <taxon>Poaceae</taxon>
        <taxon>BOP clade</taxon>
        <taxon>Pooideae</taxon>
        <taxon>Triticodae</taxon>
        <taxon>Triticeae</taxon>
        <taxon>Triticinae</taxon>
        <taxon>Aegilops</taxon>
    </lineage>
</organism>
<dbReference type="Gramene" id="AET4Gv20510500.1">
    <property type="protein sequence ID" value="AET4Gv20510500.1"/>
    <property type="gene ID" value="AET4Gv20510500"/>
</dbReference>
<accession>A0A453IBN2</accession>
<feature type="transmembrane region" description="Helical" evidence="6">
    <location>
        <begin position="31"/>
        <end position="53"/>
    </location>
</feature>
<dbReference type="OMA" id="GWGRECI"/>
<comment type="similarity">
    <text evidence="2">Belongs to the UPF0057 (PMP3) family.</text>
</comment>
<dbReference type="STRING" id="200361.A0A453IBN2"/>
<protein>
    <recommendedName>
        <fullName evidence="9">Hydrophobic protein OSR8</fullName>
    </recommendedName>
</protein>
<sequence length="54" mass="5936">MGSATVLEVILAIILPPVGVFLRYKLGVEFWICLLLTILGYIPGIIYAVYVLVV</sequence>
<evidence type="ECO:0000256" key="1">
    <source>
        <dbReference type="ARBA" id="ARBA00004370"/>
    </source>
</evidence>
<keyword evidence="4 6" id="KW-1133">Transmembrane helix</keyword>
<reference evidence="8" key="1">
    <citation type="journal article" date="2014" name="Science">
        <title>Ancient hybridizations among the ancestral genomes of bread wheat.</title>
        <authorList>
            <consortium name="International Wheat Genome Sequencing Consortium,"/>
            <person name="Marcussen T."/>
            <person name="Sandve S.R."/>
            <person name="Heier L."/>
            <person name="Spannagl M."/>
            <person name="Pfeifer M."/>
            <person name="Jakobsen K.S."/>
            <person name="Wulff B.B."/>
            <person name="Steuernagel B."/>
            <person name="Mayer K.F."/>
            <person name="Olsen O.A."/>
        </authorList>
    </citation>
    <scope>NUCLEOTIDE SEQUENCE [LARGE SCALE GENOMIC DNA]</scope>
    <source>
        <strain evidence="8">cv. AL8/78</strain>
    </source>
</reference>
<dbReference type="InterPro" id="IPR000612">
    <property type="entry name" value="PMP3"/>
</dbReference>
<reference evidence="7" key="5">
    <citation type="journal article" date="2021" name="G3 (Bethesda)">
        <title>Aegilops tauschii genome assembly Aet v5.0 features greater sequence contiguity and improved annotation.</title>
        <authorList>
            <person name="Wang L."/>
            <person name="Zhu T."/>
            <person name="Rodriguez J.C."/>
            <person name="Deal K.R."/>
            <person name="Dubcovsky J."/>
            <person name="McGuire P.E."/>
            <person name="Lux T."/>
            <person name="Spannagl M."/>
            <person name="Mayer K.F.X."/>
            <person name="Baldrich P."/>
            <person name="Meyers B.C."/>
            <person name="Huo N."/>
            <person name="Gu Y.Q."/>
            <person name="Zhou H."/>
            <person name="Devos K.M."/>
            <person name="Bennetzen J.L."/>
            <person name="Unver T."/>
            <person name="Budak H."/>
            <person name="Gulick P.J."/>
            <person name="Galiba G."/>
            <person name="Kalapos B."/>
            <person name="Nelson D.R."/>
            <person name="Li P."/>
            <person name="You F.M."/>
            <person name="Luo M.C."/>
            <person name="Dvorak J."/>
        </authorList>
    </citation>
    <scope>NUCLEOTIDE SEQUENCE [LARGE SCALE GENOMIC DNA]</scope>
    <source>
        <strain evidence="7">cv. AL8/78</strain>
    </source>
</reference>
<evidence type="ECO:0000256" key="6">
    <source>
        <dbReference type="SAM" id="Phobius"/>
    </source>
</evidence>
<keyword evidence="8" id="KW-1185">Reference proteome</keyword>
<feature type="transmembrane region" description="Helical" evidence="6">
    <location>
        <begin position="6"/>
        <end position="24"/>
    </location>
</feature>
<dbReference type="AlphaFoldDB" id="A0A453IBN2"/>
<dbReference type="GeneID" id="109735800"/>
<dbReference type="Proteomes" id="UP000015105">
    <property type="component" value="Chromosome 4D"/>
</dbReference>
<dbReference type="PANTHER" id="PTHR21659">
    <property type="entry name" value="HYDROPHOBIC PROTEIN RCI2 LOW TEMPERATURE AND SALT RESPONSIVE PROTEIN LTI6 -RELATED"/>
    <property type="match status" value="1"/>
</dbReference>
<evidence type="ECO:0000256" key="5">
    <source>
        <dbReference type="ARBA" id="ARBA00023136"/>
    </source>
</evidence>
<evidence type="ECO:0000313" key="8">
    <source>
        <dbReference type="Proteomes" id="UP000015105"/>
    </source>
</evidence>
<comment type="subcellular location">
    <subcellularLocation>
        <location evidence="1">Membrane</location>
    </subcellularLocation>
</comment>
<evidence type="ECO:0000313" key="7">
    <source>
        <dbReference type="EnsemblPlants" id="AET4Gv20510500.1"/>
    </source>
</evidence>
<keyword evidence="3 6" id="KW-0812">Transmembrane</keyword>
<dbReference type="PANTHER" id="PTHR21659:SF117">
    <property type="entry name" value="OS03G0286900 PROTEIN"/>
    <property type="match status" value="1"/>
</dbReference>
<dbReference type="PROSITE" id="PS01309">
    <property type="entry name" value="UPF0057"/>
    <property type="match status" value="1"/>
</dbReference>
<dbReference type="RefSeq" id="XP_020150593.1">
    <property type="nucleotide sequence ID" value="XM_020295004.4"/>
</dbReference>
<name>A0A453IBN2_AEGTS</name>
<proteinExistence type="inferred from homology"/>
<dbReference type="GO" id="GO:0016020">
    <property type="term" value="C:membrane"/>
    <property type="evidence" value="ECO:0007669"/>
    <property type="project" value="UniProtKB-SubCell"/>
</dbReference>
<dbReference type="SMR" id="A0A453IBN2"/>
<evidence type="ECO:0008006" key="9">
    <source>
        <dbReference type="Google" id="ProtNLM"/>
    </source>
</evidence>
<evidence type="ECO:0000256" key="2">
    <source>
        <dbReference type="ARBA" id="ARBA00009530"/>
    </source>
</evidence>
<dbReference type="KEGG" id="ats:109735800"/>
<reference evidence="8" key="2">
    <citation type="journal article" date="2017" name="Nat. Plants">
        <title>The Aegilops tauschii genome reveals multiple impacts of transposons.</title>
        <authorList>
            <person name="Zhao G."/>
            <person name="Zou C."/>
            <person name="Li K."/>
            <person name="Wang K."/>
            <person name="Li T."/>
            <person name="Gao L."/>
            <person name="Zhang X."/>
            <person name="Wang H."/>
            <person name="Yang Z."/>
            <person name="Liu X."/>
            <person name="Jiang W."/>
            <person name="Mao L."/>
            <person name="Kong X."/>
            <person name="Jiao Y."/>
            <person name="Jia J."/>
        </authorList>
    </citation>
    <scope>NUCLEOTIDE SEQUENCE [LARGE SCALE GENOMIC DNA]</scope>
    <source>
        <strain evidence="8">cv. AL8/78</strain>
    </source>
</reference>
<keyword evidence="5 6" id="KW-0472">Membrane</keyword>